<accession>A0A5E7H6B3</accession>
<sequence>MRISLNSAAKERLLTFMSVRGITNVTHGLNVLITEAALANLIPTGVDTNGNSRANKQAD</sequence>
<gene>
    <name evidence="1" type="ORF">PS854_00698</name>
</gene>
<evidence type="ECO:0000313" key="1">
    <source>
        <dbReference type="EMBL" id="VVO59056.1"/>
    </source>
</evidence>
<name>A0A5E7H6B3_PSEFL</name>
<dbReference type="EMBL" id="CABVIF010000001">
    <property type="protein sequence ID" value="VVO59056.1"/>
    <property type="molecule type" value="Genomic_DNA"/>
</dbReference>
<evidence type="ECO:0000313" key="2">
    <source>
        <dbReference type="Proteomes" id="UP000327111"/>
    </source>
</evidence>
<dbReference type="AlphaFoldDB" id="A0A5E7H6B3"/>
<dbReference type="RefSeq" id="WP_150732258.1">
    <property type="nucleotide sequence ID" value="NZ_CABVIF010000001.1"/>
</dbReference>
<dbReference type="Proteomes" id="UP000327111">
    <property type="component" value="Unassembled WGS sequence"/>
</dbReference>
<proteinExistence type="predicted"/>
<organism evidence="1 2">
    <name type="scientific">Pseudomonas fluorescens</name>
    <dbReference type="NCBI Taxonomy" id="294"/>
    <lineage>
        <taxon>Bacteria</taxon>
        <taxon>Pseudomonadati</taxon>
        <taxon>Pseudomonadota</taxon>
        <taxon>Gammaproteobacteria</taxon>
        <taxon>Pseudomonadales</taxon>
        <taxon>Pseudomonadaceae</taxon>
        <taxon>Pseudomonas</taxon>
    </lineage>
</organism>
<protein>
    <submittedName>
        <fullName evidence="1">Uncharacterized protein</fullName>
    </submittedName>
</protein>
<reference evidence="1 2" key="1">
    <citation type="submission" date="2019-09" db="EMBL/GenBank/DDBJ databases">
        <authorList>
            <person name="Chandra G."/>
            <person name="Truman W A."/>
        </authorList>
    </citation>
    <scope>NUCLEOTIDE SEQUENCE [LARGE SCALE GENOMIC DNA]</scope>
    <source>
        <strain evidence="1">PS854</strain>
    </source>
</reference>